<name>A0A919LEF7_9ACTN</name>
<dbReference type="Proteomes" id="UP000600026">
    <property type="component" value="Unassembled WGS sequence"/>
</dbReference>
<dbReference type="AlphaFoldDB" id="A0A919LEF7"/>
<gene>
    <name evidence="1" type="ORF">Sxan_50000</name>
</gene>
<keyword evidence="2" id="KW-1185">Reference proteome</keyword>
<sequence length="86" mass="9305">MSTDVPSFEDFVRPLLGDTVDPVLAATPLNRLRAGDYAVLAWLDDVQSRCPAHVEAALVAQWDTASLRDVYTLLHADADTPGVQPS</sequence>
<evidence type="ECO:0000313" key="1">
    <source>
        <dbReference type="EMBL" id="GHI87636.1"/>
    </source>
</evidence>
<protein>
    <submittedName>
        <fullName evidence="1">Uncharacterized protein</fullName>
    </submittedName>
</protein>
<proteinExistence type="predicted"/>
<reference evidence="1" key="1">
    <citation type="submission" date="2020-09" db="EMBL/GenBank/DDBJ databases">
        <title>Whole genome shotgun sequence of Streptomyces xanthophaeus NBRC 12829.</title>
        <authorList>
            <person name="Komaki H."/>
            <person name="Tamura T."/>
        </authorList>
    </citation>
    <scope>NUCLEOTIDE SEQUENCE</scope>
    <source>
        <strain evidence="1">NBRC 12829</strain>
    </source>
</reference>
<evidence type="ECO:0000313" key="2">
    <source>
        <dbReference type="Proteomes" id="UP000600026"/>
    </source>
</evidence>
<dbReference type="EMBL" id="BNEE01000006">
    <property type="protein sequence ID" value="GHI87636.1"/>
    <property type="molecule type" value="Genomic_DNA"/>
</dbReference>
<dbReference type="RefSeq" id="WP_031144327.1">
    <property type="nucleotide sequence ID" value="NZ_BNEE01000006.1"/>
</dbReference>
<organism evidence="1 2">
    <name type="scientific">Streptomyces xanthophaeus</name>
    <dbReference type="NCBI Taxonomy" id="67385"/>
    <lineage>
        <taxon>Bacteria</taxon>
        <taxon>Bacillati</taxon>
        <taxon>Actinomycetota</taxon>
        <taxon>Actinomycetes</taxon>
        <taxon>Kitasatosporales</taxon>
        <taxon>Streptomycetaceae</taxon>
        <taxon>Streptomyces</taxon>
    </lineage>
</organism>
<accession>A0A919LEF7</accession>
<dbReference type="OrthoDB" id="5197471at2"/>
<comment type="caution">
    <text evidence="1">The sequence shown here is derived from an EMBL/GenBank/DDBJ whole genome shotgun (WGS) entry which is preliminary data.</text>
</comment>